<protein>
    <submittedName>
        <fullName evidence="1">Uncharacterized protein</fullName>
    </submittedName>
</protein>
<dbReference type="Proteomes" id="UP000637695">
    <property type="component" value="Unassembled WGS sequence"/>
</dbReference>
<organism evidence="1 2">
    <name type="scientific">Alicyclobacillus cellulosilyticus</name>
    <dbReference type="NCBI Taxonomy" id="1003997"/>
    <lineage>
        <taxon>Bacteria</taxon>
        <taxon>Bacillati</taxon>
        <taxon>Bacillota</taxon>
        <taxon>Bacilli</taxon>
        <taxon>Bacillales</taxon>
        <taxon>Alicyclobacillaceae</taxon>
        <taxon>Alicyclobacillus</taxon>
    </lineage>
</organism>
<reference evidence="1" key="2">
    <citation type="submission" date="2020-09" db="EMBL/GenBank/DDBJ databases">
        <authorList>
            <person name="Sun Q."/>
            <person name="Ohkuma M."/>
        </authorList>
    </citation>
    <scope>NUCLEOTIDE SEQUENCE</scope>
    <source>
        <strain evidence="1">JCM 18487</strain>
    </source>
</reference>
<dbReference type="EMBL" id="BMOY01000005">
    <property type="protein sequence ID" value="GGI99049.1"/>
    <property type="molecule type" value="Genomic_DNA"/>
</dbReference>
<keyword evidence="2" id="KW-1185">Reference proteome</keyword>
<gene>
    <name evidence="1" type="ORF">GCM10010885_05680</name>
</gene>
<sequence length="107" mass="11530">MPRNAAFHRCHGQPRTPAKAALHANAGIAPPPAPLTNMAAQATIAPATARHTCTKPTILRIKVSPFIVAAGTCRPTCPGRTRRIPGLWYHGMENPAVGETLLPRRRR</sequence>
<proteinExistence type="predicted"/>
<evidence type="ECO:0000313" key="1">
    <source>
        <dbReference type="EMBL" id="GGI99049.1"/>
    </source>
</evidence>
<reference evidence="1" key="1">
    <citation type="journal article" date="2014" name="Int. J. Syst. Evol. Microbiol.">
        <title>Complete genome sequence of Corynebacterium casei LMG S-19264T (=DSM 44701T), isolated from a smear-ripened cheese.</title>
        <authorList>
            <consortium name="US DOE Joint Genome Institute (JGI-PGF)"/>
            <person name="Walter F."/>
            <person name="Albersmeier A."/>
            <person name="Kalinowski J."/>
            <person name="Ruckert C."/>
        </authorList>
    </citation>
    <scope>NUCLEOTIDE SEQUENCE</scope>
    <source>
        <strain evidence="1">JCM 18487</strain>
    </source>
</reference>
<comment type="caution">
    <text evidence="1">The sequence shown here is derived from an EMBL/GenBank/DDBJ whole genome shotgun (WGS) entry which is preliminary data.</text>
</comment>
<accession>A0A917K2W4</accession>
<name>A0A917K2W4_9BACL</name>
<dbReference type="AlphaFoldDB" id="A0A917K2W4"/>
<evidence type="ECO:0000313" key="2">
    <source>
        <dbReference type="Proteomes" id="UP000637695"/>
    </source>
</evidence>